<proteinExistence type="predicted"/>
<name>F8LE72_9BACT</name>
<organism evidence="1">
    <name type="scientific">Waddlia chondrophila 2032/99</name>
    <dbReference type="NCBI Taxonomy" id="765953"/>
    <lineage>
        <taxon>Bacteria</taxon>
        <taxon>Pseudomonadati</taxon>
        <taxon>Chlamydiota</taxon>
        <taxon>Chlamydiia</taxon>
        <taxon>Parachlamydiales</taxon>
        <taxon>Waddliaceae</taxon>
        <taxon>Waddlia</taxon>
    </lineage>
</organism>
<dbReference type="AlphaFoldDB" id="F8LE72"/>
<evidence type="ECO:0000313" key="1">
    <source>
        <dbReference type="EMBL" id="CCB91786.1"/>
    </source>
</evidence>
<gene>
    <name evidence="1" type="ORF">WCH_CN15800</name>
</gene>
<accession>F8LE72</accession>
<reference evidence="1" key="1">
    <citation type="submission" date="2011-05" db="EMBL/GenBank/DDBJ databases">
        <title>Unity in variety -- the pan-genome of the Chlamydiae.</title>
        <authorList>
            <person name="Collingro A."/>
            <person name="Tischler P."/>
            <person name="Weinmaier T."/>
            <person name="Penz T."/>
            <person name="Heinz E."/>
            <person name="Brunham R.C."/>
            <person name="Read T.D."/>
            <person name="Bavoil P.M."/>
            <person name="Sachse K."/>
            <person name="Kahane S."/>
            <person name="Friedman M.G."/>
            <person name="Rattei T."/>
            <person name="Myers G.S.A."/>
            <person name="Horn M."/>
        </authorList>
    </citation>
    <scope>NUCLEOTIDE SEQUENCE</scope>
    <source>
        <strain evidence="1">2032/99</strain>
    </source>
</reference>
<dbReference type="EMBL" id="FR872656">
    <property type="protein sequence ID" value="CCB91786.1"/>
    <property type="molecule type" value="Genomic_DNA"/>
</dbReference>
<protein>
    <submittedName>
        <fullName evidence="1">Predicted protein</fullName>
    </submittedName>
</protein>
<sequence>MNREIKLDQTGKILSGKSKGWFLRVEETDKNSGNFLILVSKDSKFSRYAEGYDYWAENFDELQEIFKETSWIVSWKI</sequence>